<protein>
    <submittedName>
        <fullName evidence="2">Uncharacterized protein</fullName>
    </submittedName>
</protein>
<dbReference type="Ensembl" id="ENSPMGT00000011420.1">
    <property type="protein sequence ID" value="ENSPMGP00000010713.1"/>
    <property type="gene ID" value="ENSPMGG00000008873.1"/>
</dbReference>
<feature type="compositionally biased region" description="Basic and acidic residues" evidence="1">
    <location>
        <begin position="55"/>
        <end position="74"/>
    </location>
</feature>
<dbReference type="GO" id="GO:1901222">
    <property type="term" value="P:regulation of non-canonical NF-kappaB signal transduction"/>
    <property type="evidence" value="ECO:0007669"/>
    <property type="project" value="InterPro"/>
</dbReference>
<dbReference type="PANTHER" id="PTHR14330:SF2">
    <property type="entry name" value="A-KINASE-INTERACTING PROTEIN 1"/>
    <property type="match status" value="1"/>
</dbReference>
<name>A0A3B4A116_9GOBI</name>
<keyword evidence="3" id="KW-1185">Reference proteome</keyword>
<dbReference type="AlphaFoldDB" id="A0A3B4A116"/>
<organism evidence="2 3">
    <name type="scientific">Periophthalmus magnuspinnatus</name>
    <dbReference type="NCBI Taxonomy" id="409849"/>
    <lineage>
        <taxon>Eukaryota</taxon>
        <taxon>Metazoa</taxon>
        <taxon>Chordata</taxon>
        <taxon>Craniata</taxon>
        <taxon>Vertebrata</taxon>
        <taxon>Euteleostomi</taxon>
        <taxon>Actinopterygii</taxon>
        <taxon>Neopterygii</taxon>
        <taxon>Teleostei</taxon>
        <taxon>Neoteleostei</taxon>
        <taxon>Acanthomorphata</taxon>
        <taxon>Gobiaria</taxon>
        <taxon>Gobiiformes</taxon>
        <taxon>Gobioidei</taxon>
        <taxon>Gobiidae</taxon>
        <taxon>Oxudercinae</taxon>
        <taxon>Periophthalmus</taxon>
    </lineage>
</organism>
<reference evidence="2" key="2">
    <citation type="submission" date="2025-09" db="UniProtKB">
        <authorList>
            <consortium name="Ensembl"/>
        </authorList>
    </citation>
    <scope>IDENTIFICATION</scope>
</reference>
<evidence type="ECO:0000256" key="1">
    <source>
        <dbReference type="SAM" id="MobiDB-lite"/>
    </source>
</evidence>
<dbReference type="PANTHER" id="PTHR14330">
    <property type="entry name" value="A-KINASE-INTERACTING PROTEIN 1"/>
    <property type="match status" value="1"/>
</dbReference>
<evidence type="ECO:0000313" key="2">
    <source>
        <dbReference type="Ensembl" id="ENSPMGP00000010713.1"/>
    </source>
</evidence>
<dbReference type="InterPro" id="IPR033214">
    <property type="entry name" value="AKIP1"/>
</dbReference>
<feature type="compositionally biased region" description="Low complexity" evidence="1">
    <location>
        <begin position="84"/>
        <end position="99"/>
    </location>
</feature>
<accession>A0A3B4A116</accession>
<dbReference type="STRING" id="409849.ENSPMGP00000010713"/>
<dbReference type="GO" id="GO:0005654">
    <property type="term" value="C:nucleoplasm"/>
    <property type="evidence" value="ECO:0007669"/>
    <property type="project" value="TreeGrafter"/>
</dbReference>
<evidence type="ECO:0000313" key="3">
    <source>
        <dbReference type="Proteomes" id="UP000261520"/>
    </source>
</evidence>
<dbReference type="Proteomes" id="UP000261520">
    <property type="component" value="Unplaced"/>
</dbReference>
<feature type="region of interest" description="Disordered" evidence="1">
    <location>
        <begin position="45"/>
        <end position="99"/>
    </location>
</feature>
<sequence length="138" mass="15867">QTLQNWQRLFTMSDLDVSLRRSLVLGLEVLERASKRRVDWTRIRPMGHSLNSAQRESREERHEETKQKTPEHRGQHTHVCRFHSSSSAPLSSSAPASAPLYSSPREDFYIEVRPGTYSITTHLVSLNDGETVLLTFHL</sequence>
<reference evidence="2" key="1">
    <citation type="submission" date="2025-08" db="UniProtKB">
        <authorList>
            <consortium name="Ensembl"/>
        </authorList>
    </citation>
    <scope>IDENTIFICATION</scope>
</reference>
<proteinExistence type="predicted"/>